<evidence type="ECO:0000313" key="8">
    <source>
        <dbReference type="Proteomes" id="UP000185124"/>
    </source>
</evidence>
<dbReference type="InterPro" id="IPR050109">
    <property type="entry name" value="HTH-type_TetR-like_transc_reg"/>
</dbReference>
<dbReference type="InterPro" id="IPR009057">
    <property type="entry name" value="Homeodomain-like_sf"/>
</dbReference>
<dbReference type="EMBL" id="FSQT01000001">
    <property type="protein sequence ID" value="SIM62015.1"/>
    <property type="molecule type" value="Genomic_DNA"/>
</dbReference>
<gene>
    <name evidence="7" type="ORF">SAMN04489832_1035</name>
</gene>
<dbReference type="Proteomes" id="UP000185124">
    <property type="component" value="Unassembled WGS sequence"/>
</dbReference>
<dbReference type="InterPro" id="IPR001647">
    <property type="entry name" value="HTH_TetR"/>
</dbReference>
<dbReference type="OrthoDB" id="2570341at2"/>
<dbReference type="PANTHER" id="PTHR30055:SF151">
    <property type="entry name" value="TRANSCRIPTIONAL REGULATORY PROTEIN"/>
    <property type="match status" value="1"/>
</dbReference>
<keyword evidence="1" id="KW-0805">Transcription regulation</keyword>
<dbReference type="SUPFAM" id="SSF48498">
    <property type="entry name" value="Tetracyclin repressor-like, C-terminal domain"/>
    <property type="match status" value="1"/>
</dbReference>
<evidence type="ECO:0000256" key="2">
    <source>
        <dbReference type="ARBA" id="ARBA00023125"/>
    </source>
</evidence>
<dbReference type="InterPro" id="IPR004111">
    <property type="entry name" value="Repressor_TetR_C"/>
</dbReference>
<feature type="domain" description="HTH tetR-type" evidence="6">
    <location>
        <begin position="40"/>
        <end position="100"/>
    </location>
</feature>
<accession>A0A1N5UPG2</accession>
<name>A0A1N5UPG2_9ACTN</name>
<feature type="region of interest" description="Disordered" evidence="5">
    <location>
        <begin position="1"/>
        <end position="41"/>
    </location>
</feature>
<feature type="compositionally biased region" description="Basic and acidic residues" evidence="5">
    <location>
        <begin position="17"/>
        <end position="34"/>
    </location>
</feature>
<dbReference type="AlphaFoldDB" id="A0A1N5UPG2"/>
<keyword evidence="8" id="KW-1185">Reference proteome</keyword>
<feature type="DNA-binding region" description="H-T-H motif" evidence="4">
    <location>
        <begin position="63"/>
        <end position="82"/>
    </location>
</feature>
<keyword evidence="2 4" id="KW-0238">DNA-binding</keyword>
<reference evidence="8" key="1">
    <citation type="submission" date="2016-12" db="EMBL/GenBank/DDBJ databases">
        <authorList>
            <person name="Varghese N."/>
            <person name="Submissions S."/>
        </authorList>
    </citation>
    <scope>NUCLEOTIDE SEQUENCE [LARGE SCALE GENOMIC DNA]</scope>
    <source>
        <strain evidence="8">DSM 45599</strain>
    </source>
</reference>
<dbReference type="PROSITE" id="PS50977">
    <property type="entry name" value="HTH_TETR_2"/>
    <property type="match status" value="1"/>
</dbReference>
<dbReference type="PRINTS" id="PR00455">
    <property type="entry name" value="HTHTETR"/>
</dbReference>
<proteinExistence type="predicted"/>
<evidence type="ECO:0000256" key="4">
    <source>
        <dbReference type="PROSITE-ProRule" id="PRU00335"/>
    </source>
</evidence>
<dbReference type="InterPro" id="IPR036271">
    <property type="entry name" value="Tet_transcr_reg_TetR-rel_C_sf"/>
</dbReference>
<dbReference type="STRING" id="709881.SAMN04489832_1035"/>
<dbReference type="SUPFAM" id="SSF46689">
    <property type="entry name" value="Homeodomain-like"/>
    <property type="match status" value="1"/>
</dbReference>
<evidence type="ECO:0000256" key="5">
    <source>
        <dbReference type="SAM" id="MobiDB-lite"/>
    </source>
</evidence>
<evidence type="ECO:0000313" key="7">
    <source>
        <dbReference type="EMBL" id="SIM62015.1"/>
    </source>
</evidence>
<dbReference type="Pfam" id="PF00440">
    <property type="entry name" value="TetR_N"/>
    <property type="match status" value="1"/>
</dbReference>
<organism evidence="7 8">
    <name type="scientific">Micromonospora cremea</name>
    <dbReference type="NCBI Taxonomy" id="709881"/>
    <lineage>
        <taxon>Bacteria</taxon>
        <taxon>Bacillati</taxon>
        <taxon>Actinomycetota</taxon>
        <taxon>Actinomycetes</taxon>
        <taxon>Micromonosporales</taxon>
        <taxon>Micromonosporaceae</taxon>
        <taxon>Micromonospora</taxon>
    </lineage>
</organism>
<evidence type="ECO:0000256" key="3">
    <source>
        <dbReference type="ARBA" id="ARBA00023163"/>
    </source>
</evidence>
<protein>
    <submittedName>
        <fullName evidence="7">DNA-binding transcriptional regulator, AcrR family</fullName>
    </submittedName>
</protein>
<keyword evidence="3" id="KW-0804">Transcription</keyword>
<dbReference type="Gene3D" id="1.10.357.10">
    <property type="entry name" value="Tetracycline Repressor, domain 2"/>
    <property type="match status" value="1"/>
</dbReference>
<evidence type="ECO:0000256" key="1">
    <source>
        <dbReference type="ARBA" id="ARBA00023015"/>
    </source>
</evidence>
<dbReference type="GO" id="GO:0045892">
    <property type="term" value="P:negative regulation of DNA-templated transcription"/>
    <property type="evidence" value="ECO:0007669"/>
    <property type="project" value="InterPro"/>
</dbReference>
<dbReference type="GO" id="GO:0000976">
    <property type="term" value="F:transcription cis-regulatory region binding"/>
    <property type="evidence" value="ECO:0007669"/>
    <property type="project" value="TreeGrafter"/>
</dbReference>
<dbReference type="PANTHER" id="PTHR30055">
    <property type="entry name" value="HTH-TYPE TRANSCRIPTIONAL REGULATOR RUTR"/>
    <property type="match status" value="1"/>
</dbReference>
<sequence length="240" mass="25699">MFAVYSRSVSDAPTRSGDGDSDRQPIWTRPERGSRGPAPAHSRDAIVAAAIALADEDGLAAVSMRGVATALGTGAGSLYRYLSSRDDLLDLMTDRVVGELRPYPRADGDWLDAMLLLARRQLALHRRHPWLTDVTHRPSGVGPETLAWFDNCLRILEPVGCAVTAKFEAIAMVTGVVSLFARSEATTGSFTFAGADLTAYPHLVAAFSQPSPPAPRTGLFERTLRSLLTGLLLPEPSDAG</sequence>
<dbReference type="GO" id="GO:0003700">
    <property type="term" value="F:DNA-binding transcription factor activity"/>
    <property type="evidence" value="ECO:0007669"/>
    <property type="project" value="TreeGrafter"/>
</dbReference>
<dbReference type="Pfam" id="PF02909">
    <property type="entry name" value="TetR_C_1"/>
    <property type="match status" value="1"/>
</dbReference>
<evidence type="ECO:0000259" key="6">
    <source>
        <dbReference type="PROSITE" id="PS50977"/>
    </source>
</evidence>